<dbReference type="InterPro" id="IPR002716">
    <property type="entry name" value="PIN_dom"/>
</dbReference>
<dbReference type="CDD" id="cd18731">
    <property type="entry name" value="PIN_NgFitB-like"/>
    <property type="match status" value="1"/>
</dbReference>
<dbReference type="SUPFAM" id="SSF88723">
    <property type="entry name" value="PIN domain-like"/>
    <property type="match status" value="1"/>
</dbReference>
<evidence type="ECO:0000256" key="8">
    <source>
        <dbReference type="HAMAP-Rule" id="MF_00265"/>
    </source>
</evidence>
<dbReference type="OrthoDB" id="9804823at2"/>
<name>A0A1V3NI81_9GAMM</name>
<sequence>MIILDTNVLSELMRASPDEGVVRWLAAQPASSLYTTTVAQAEILYGVCLLPDGRRRDGLMTAVEDMFAVDFRGRILPFDSDAAHAYARIAVGRRQAGRPISQFDAQIAGIALSRDAGVATRNVTDFEGCGVRLYNPWAGE</sequence>
<dbReference type="Gene3D" id="3.40.50.1010">
    <property type="entry name" value="5'-nuclease"/>
    <property type="match status" value="1"/>
</dbReference>
<comment type="cofactor">
    <cofactor evidence="1 8">
        <name>Mg(2+)</name>
        <dbReference type="ChEBI" id="CHEBI:18420"/>
    </cofactor>
</comment>
<accession>A0A1V3NI81</accession>
<comment type="function">
    <text evidence="8">Toxic component of a toxin-antitoxin (TA) system. An RNase.</text>
</comment>
<dbReference type="GO" id="GO:0016787">
    <property type="term" value="F:hydrolase activity"/>
    <property type="evidence" value="ECO:0007669"/>
    <property type="project" value="UniProtKB-KW"/>
</dbReference>
<protein>
    <recommendedName>
        <fullName evidence="8">Ribonuclease VapC</fullName>
        <shortName evidence="8">RNase VapC</shortName>
        <ecNumber evidence="8">3.1.-.-</ecNumber>
    </recommendedName>
    <alternativeName>
        <fullName evidence="8">Toxin VapC</fullName>
    </alternativeName>
</protein>
<evidence type="ECO:0000256" key="4">
    <source>
        <dbReference type="ARBA" id="ARBA00022723"/>
    </source>
</evidence>
<feature type="binding site" evidence="8">
    <location>
        <position position="5"/>
    </location>
    <ligand>
        <name>Mg(2+)</name>
        <dbReference type="ChEBI" id="CHEBI:18420"/>
    </ligand>
</feature>
<proteinExistence type="inferred from homology"/>
<evidence type="ECO:0000313" key="10">
    <source>
        <dbReference type="EMBL" id="OOG24809.1"/>
    </source>
</evidence>
<dbReference type="InterPro" id="IPR029060">
    <property type="entry name" value="PIN-like_dom_sf"/>
</dbReference>
<dbReference type="GO" id="GO:0000287">
    <property type="term" value="F:magnesium ion binding"/>
    <property type="evidence" value="ECO:0007669"/>
    <property type="project" value="UniProtKB-UniRule"/>
</dbReference>
<keyword evidence="3 8" id="KW-0540">Nuclease</keyword>
<keyword evidence="2 8" id="KW-1277">Toxin-antitoxin system</keyword>
<evidence type="ECO:0000256" key="7">
    <source>
        <dbReference type="ARBA" id="ARBA00038093"/>
    </source>
</evidence>
<comment type="similarity">
    <text evidence="7 8">Belongs to the PINc/VapC protein family.</text>
</comment>
<dbReference type="InterPro" id="IPR050556">
    <property type="entry name" value="Type_II_TA_system_RNase"/>
</dbReference>
<dbReference type="EMBL" id="MVBK01000044">
    <property type="protein sequence ID" value="OOG24809.1"/>
    <property type="molecule type" value="Genomic_DNA"/>
</dbReference>
<feature type="binding site" evidence="8">
    <location>
        <position position="104"/>
    </location>
    <ligand>
        <name>Mg(2+)</name>
        <dbReference type="ChEBI" id="CHEBI:18420"/>
    </ligand>
</feature>
<dbReference type="STRING" id="108003.B1C78_08285"/>
<organism evidence="10 11">
    <name type="scientific">Thioalkalivibrio denitrificans</name>
    <dbReference type="NCBI Taxonomy" id="108003"/>
    <lineage>
        <taxon>Bacteria</taxon>
        <taxon>Pseudomonadati</taxon>
        <taxon>Pseudomonadota</taxon>
        <taxon>Gammaproteobacteria</taxon>
        <taxon>Chromatiales</taxon>
        <taxon>Ectothiorhodospiraceae</taxon>
        <taxon>Thioalkalivibrio</taxon>
    </lineage>
</organism>
<evidence type="ECO:0000259" key="9">
    <source>
        <dbReference type="Pfam" id="PF01850"/>
    </source>
</evidence>
<keyword evidence="8" id="KW-0800">Toxin</keyword>
<dbReference type="Proteomes" id="UP000189462">
    <property type="component" value="Unassembled WGS sequence"/>
</dbReference>
<keyword evidence="11" id="KW-1185">Reference proteome</keyword>
<keyword evidence="4 8" id="KW-0479">Metal-binding</keyword>
<dbReference type="HAMAP" id="MF_00265">
    <property type="entry name" value="VapC_Nob1"/>
    <property type="match status" value="1"/>
</dbReference>
<evidence type="ECO:0000313" key="11">
    <source>
        <dbReference type="Proteomes" id="UP000189462"/>
    </source>
</evidence>
<dbReference type="GO" id="GO:0090729">
    <property type="term" value="F:toxin activity"/>
    <property type="evidence" value="ECO:0007669"/>
    <property type="project" value="UniProtKB-KW"/>
</dbReference>
<evidence type="ECO:0000256" key="2">
    <source>
        <dbReference type="ARBA" id="ARBA00022649"/>
    </source>
</evidence>
<feature type="domain" description="PIN" evidence="9">
    <location>
        <begin position="2"/>
        <end position="122"/>
    </location>
</feature>
<dbReference type="RefSeq" id="WP_077278678.1">
    <property type="nucleotide sequence ID" value="NZ_MVBK01000044.1"/>
</dbReference>
<evidence type="ECO:0000256" key="5">
    <source>
        <dbReference type="ARBA" id="ARBA00022801"/>
    </source>
</evidence>
<evidence type="ECO:0000256" key="3">
    <source>
        <dbReference type="ARBA" id="ARBA00022722"/>
    </source>
</evidence>
<keyword evidence="6 8" id="KW-0460">Magnesium</keyword>
<dbReference type="PANTHER" id="PTHR33653:SF1">
    <property type="entry name" value="RIBONUCLEASE VAPC2"/>
    <property type="match status" value="1"/>
</dbReference>
<dbReference type="PANTHER" id="PTHR33653">
    <property type="entry name" value="RIBONUCLEASE VAPC2"/>
    <property type="match status" value="1"/>
</dbReference>
<dbReference type="AlphaFoldDB" id="A0A1V3NI81"/>
<dbReference type="GO" id="GO:0004540">
    <property type="term" value="F:RNA nuclease activity"/>
    <property type="evidence" value="ECO:0007669"/>
    <property type="project" value="InterPro"/>
</dbReference>
<keyword evidence="5 8" id="KW-0378">Hydrolase</keyword>
<dbReference type="Pfam" id="PF01850">
    <property type="entry name" value="PIN"/>
    <property type="match status" value="1"/>
</dbReference>
<gene>
    <name evidence="8" type="primary">vapC</name>
    <name evidence="10" type="ORF">B1C78_08285</name>
</gene>
<evidence type="ECO:0000256" key="1">
    <source>
        <dbReference type="ARBA" id="ARBA00001946"/>
    </source>
</evidence>
<reference evidence="10 11" key="1">
    <citation type="submission" date="2017-02" db="EMBL/GenBank/DDBJ databases">
        <title>Genomic diversity within the haloalkaliphilic genus Thioalkalivibrio.</title>
        <authorList>
            <person name="Ahn A.-C."/>
            <person name="Meier-Kolthoff J."/>
            <person name="Overmars L."/>
            <person name="Richter M."/>
            <person name="Woyke T."/>
            <person name="Sorokin D.Y."/>
            <person name="Muyzer G."/>
        </authorList>
    </citation>
    <scope>NUCLEOTIDE SEQUENCE [LARGE SCALE GENOMIC DNA]</scope>
    <source>
        <strain evidence="10 11">ALJD</strain>
    </source>
</reference>
<dbReference type="EC" id="3.1.-.-" evidence="8"/>
<dbReference type="InterPro" id="IPR022907">
    <property type="entry name" value="VapC_family"/>
</dbReference>
<comment type="caution">
    <text evidence="10">The sequence shown here is derived from an EMBL/GenBank/DDBJ whole genome shotgun (WGS) entry which is preliminary data.</text>
</comment>
<evidence type="ECO:0000256" key="6">
    <source>
        <dbReference type="ARBA" id="ARBA00022842"/>
    </source>
</evidence>